<dbReference type="EMBL" id="PSXY01000037">
    <property type="protein sequence ID" value="PPF64271.1"/>
    <property type="molecule type" value="Genomic_DNA"/>
</dbReference>
<dbReference type="Pfam" id="PF12389">
    <property type="entry name" value="Peptidase_M73"/>
    <property type="match status" value="1"/>
</dbReference>
<feature type="region of interest" description="Disordered" evidence="1">
    <location>
        <begin position="175"/>
        <end position="201"/>
    </location>
</feature>
<dbReference type="RefSeq" id="WP_104291264.1">
    <property type="nucleotide sequence ID" value="NZ_PSXY01000037.1"/>
</dbReference>
<name>A0A2S5VMR7_9MICO</name>
<gene>
    <name evidence="2" type="ORF">C5E16_14665</name>
</gene>
<reference evidence="2 3" key="1">
    <citation type="submission" date="2018-02" db="EMBL/GenBank/DDBJ databases">
        <title>Bacteriophage NCPPB3778 and a type I-E CRISPR drive the evolution of the US Biological Select Agent, Rathayibacter toxicus.</title>
        <authorList>
            <person name="Davis E.W.II."/>
            <person name="Tabima J.F."/>
            <person name="Weisberg A.J."/>
            <person name="Lopes L.D."/>
            <person name="Wiseman M.S."/>
            <person name="Wiseman M.S."/>
            <person name="Pupko T."/>
            <person name="Belcher M.S."/>
            <person name="Sechler A.J."/>
            <person name="Tancos M.A."/>
            <person name="Schroeder B.K."/>
            <person name="Murray T.D."/>
            <person name="Luster D.G."/>
            <person name="Schneider W.L."/>
            <person name="Rogers E."/>
            <person name="Andreote F.D."/>
            <person name="Grunwald N.J."/>
            <person name="Putnam M.L."/>
            <person name="Chang J.H."/>
        </authorList>
    </citation>
    <scope>NUCLEOTIDE SEQUENCE [LARGE SCALE GENOMIC DNA]</scope>
    <source>
        <strain evidence="2 3">AY1B3</strain>
    </source>
</reference>
<comment type="caution">
    <text evidence="2">The sequence shown here is derived from an EMBL/GenBank/DDBJ whole genome shotgun (WGS) entry which is preliminary data.</text>
</comment>
<accession>A0A2S5VMR7</accession>
<dbReference type="InterPro" id="IPR022121">
    <property type="entry name" value="Peptidase_M73_camelysin"/>
</dbReference>
<dbReference type="AlphaFoldDB" id="A0A2S5VMR7"/>
<organism evidence="2 3">
    <name type="scientific">Clavibacter michiganensis</name>
    <dbReference type="NCBI Taxonomy" id="28447"/>
    <lineage>
        <taxon>Bacteria</taxon>
        <taxon>Bacillati</taxon>
        <taxon>Actinomycetota</taxon>
        <taxon>Actinomycetes</taxon>
        <taxon>Micrococcales</taxon>
        <taxon>Microbacteriaceae</taxon>
        <taxon>Clavibacter</taxon>
    </lineage>
</organism>
<evidence type="ECO:0000313" key="3">
    <source>
        <dbReference type="Proteomes" id="UP000239241"/>
    </source>
</evidence>
<evidence type="ECO:0000313" key="2">
    <source>
        <dbReference type="EMBL" id="PPF64271.1"/>
    </source>
</evidence>
<protein>
    <submittedName>
        <fullName evidence="2">Peptidase</fullName>
    </submittedName>
</protein>
<evidence type="ECO:0000256" key="1">
    <source>
        <dbReference type="SAM" id="MobiDB-lite"/>
    </source>
</evidence>
<dbReference type="Proteomes" id="UP000239241">
    <property type="component" value="Unassembled WGS sequence"/>
</dbReference>
<proteinExistence type="predicted"/>
<sequence>MSGRHAVAGSRGPARRRLGLAAGAALLAALLGGGAAYAVLVDRDEAATRISAGAVTLDWGAAGTDQTTVPITGLRPGRQAVRIVDLTNTGSVAASELGLEIGGSALGSTSDGLQLALDRCSVPWTGAPGTAVCSGTVTAVVADRPAQGRVLLTGSPARTPGVRDHLRLTLRLPESAPPTAQGLSGSVTLQVLGNQRPGEQR</sequence>
<feature type="compositionally biased region" description="Polar residues" evidence="1">
    <location>
        <begin position="181"/>
        <end position="193"/>
    </location>
</feature>